<dbReference type="Proteomes" id="UP001438707">
    <property type="component" value="Unassembled WGS sequence"/>
</dbReference>
<comment type="caution">
    <text evidence="1">The sequence shown here is derived from an EMBL/GenBank/DDBJ whole genome shotgun (WGS) entry which is preliminary data.</text>
</comment>
<dbReference type="PROSITE" id="PS51257">
    <property type="entry name" value="PROKAR_LIPOPROTEIN"/>
    <property type="match status" value="1"/>
</dbReference>
<organism evidence="1 2">
    <name type="scientific">Apatococcus lobatus</name>
    <dbReference type="NCBI Taxonomy" id="904363"/>
    <lineage>
        <taxon>Eukaryota</taxon>
        <taxon>Viridiplantae</taxon>
        <taxon>Chlorophyta</taxon>
        <taxon>core chlorophytes</taxon>
        <taxon>Trebouxiophyceae</taxon>
        <taxon>Chlorellales</taxon>
        <taxon>Chlorellaceae</taxon>
        <taxon>Apatococcus</taxon>
    </lineage>
</organism>
<name>A0AAW1SEM9_9CHLO</name>
<dbReference type="EMBL" id="JALJOS010000001">
    <property type="protein sequence ID" value="KAK9844636.1"/>
    <property type="molecule type" value="Genomic_DNA"/>
</dbReference>
<dbReference type="AlphaFoldDB" id="A0AAW1SEM9"/>
<keyword evidence="2" id="KW-1185">Reference proteome</keyword>
<protein>
    <submittedName>
        <fullName evidence="1">Uncharacterized protein</fullName>
    </submittedName>
</protein>
<proteinExistence type="predicted"/>
<accession>A0AAW1SEM9</accession>
<reference evidence="1 2" key="1">
    <citation type="journal article" date="2024" name="Nat. Commun.">
        <title>Phylogenomics reveals the evolutionary origins of lichenization in chlorophyte algae.</title>
        <authorList>
            <person name="Puginier C."/>
            <person name="Libourel C."/>
            <person name="Otte J."/>
            <person name="Skaloud P."/>
            <person name="Haon M."/>
            <person name="Grisel S."/>
            <person name="Petersen M."/>
            <person name="Berrin J.G."/>
            <person name="Delaux P.M."/>
            <person name="Dal Grande F."/>
            <person name="Keller J."/>
        </authorList>
    </citation>
    <scope>NUCLEOTIDE SEQUENCE [LARGE SCALE GENOMIC DNA]</scope>
    <source>
        <strain evidence="1 2">SAG 2145</strain>
    </source>
</reference>
<evidence type="ECO:0000313" key="1">
    <source>
        <dbReference type="EMBL" id="KAK9844636.1"/>
    </source>
</evidence>
<evidence type="ECO:0000313" key="2">
    <source>
        <dbReference type="Proteomes" id="UP001438707"/>
    </source>
</evidence>
<sequence>MLTPRLRRSIGGSKLGSRAQLCPAVPVVTCACGLACYDPKVYGCKSGGLTQNPKDQEGTCAGGSGGDPLVRTPSGCQWYLKGLAGQVYNLISGADDTLNTLLVPANLTDADHKENGTFHGTLSFRHKDNVVEASVDPEGNLTVKVDGKLQPFDSRFTAGEMKGKVVRHMTYFGQYAEIITPALTYAVQAVQPMTGEAGFNRGHADVDVTLRQNVPTLHGLLGQSFQDIGGQDCAGDYQFHGEGQEADYVLPLLSSIPNSRPVSVSKVSRKLIEGEGNTLPVTVSIIS</sequence>
<gene>
    <name evidence="1" type="ORF">WJX74_005062</name>
</gene>